<keyword evidence="9" id="KW-1185">Reference proteome</keyword>
<proteinExistence type="predicted"/>
<dbReference type="InterPro" id="IPR036259">
    <property type="entry name" value="MFS_trans_sf"/>
</dbReference>
<feature type="domain" description="Major facilitator superfamily (MFS) profile" evidence="7">
    <location>
        <begin position="122"/>
        <end position="557"/>
    </location>
</feature>
<dbReference type="InterPro" id="IPR020846">
    <property type="entry name" value="MFS_dom"/>
</dbReference>
<dbReference type="PROSITE" id="PS50850">
    <property type="entry name" value="MFS"/>
    <property type="match status" value="1"/>
</dbReference>
<evidence type="ECO:0000256" key="4">
    <source>
        <dbReference type="ARBA" id="ARBA00023136"/>
    </source>
</evidence>
<dbReference type="EMBL" id="JAPDRN010000004">
    <property type="protein sequence ID" value="KAJ9645397.1"/>
    <property type="molecule type" value="Genomic_DNA"/>
</dbReference>
<feature type="compositionally biased region" description="Basic and acidic residues" evidence="5">
    <location>
        <begin position="23"/>
        <end position="44"/>
    </location>
</feature>
<feature type="transmembrane region" description="Helical" evidence="6">
    <location>
        <begin position="528"/>
        <end position="547"/>
    </location>
</feature>
<keyword evidence="3 6" id="KW-1133">Transmembrane helix</keyword>
<organism evidence="8 9">
    <name type="scientific">Knufia peltigerae</name>
    <dbReference type="NCBI Taxonomy" id="1002370"/>
    <lineage>
        <taxon>Eukaryota</taxon>
        <taxon>Fungi</taxon>
        <taxon>Dikarya</taxon>
        <taxon>Ascomycota</taxon>
        <taxon>Pezizomycotina</taxon>
        <taxon>Eurotiomycetes</taxon>
        <taxon>Chaetothyriomycetidae</taxon>
        <taxon>Chaetothyriales</taxon>
        <taxon>Trichomeriaceae</taxon>
        <taxon>Knufia</taxon>
    </lineage>
</organism>
<evidence type="ECO:0000256" key="1">
    <source>
        <dbReference type="ARBA" id="ARBA00004141"/>
    </source>
</evidence>
<feature type="transmembrane region" description="Helical" evidence="6">
    <location>
        <begin position="435"/>
        <end position="454"/>
    </location>
</feature>
<feature type="transmembrane region" description="Helical" evidence="6">
    <location>
        <begin position="394"/>
        <end position="414"/>
    </location>
</feature>
<gene>
    <name evidence="8" type="ORF">H2204_000976</name>
</gene>
<evidence type="ECO:0000256" key="2">
    <source>
        <dbReference type="ARBA" id="ARBA00022692"/>
    </source>
</evidence>
<feature type="transmembrane region" description="Helical" evidence="6">
    <location>
        <begin position="493"/>
        <end position="516"/>
    </location>
</feature>
<feature type="transmembrane region" description="Helical" evidence="6">
    <location>
        <begin position="158"/>
        <end position="177"/>
    </location>
</feature>
<feature type="transmembrane region" description="Helical" evidence="6">
    <location>
        <begin position="277"/>
        <end position="297"/>
    </location>
</feature>
<name>A0AA38YDE5_9EURO</name>
<protein>
    <recommendedName>
        <fullName evidence="7">Major facilitator superfamily (MFS) profile domain-containing protein</fullName>
    </recommendedName>
</protein>
<evidence type="ECO:0000256" key="5">
    <source>
        <dbReference type="SAM" id="MobiDB-lite"/>
    </source>
</evidence>
<feature type="transmembrane region" description="Helical" evidence="6">
    <location>
        <begin position="121"/>
        <end position="146"/>
    </location>
</feature>
<feature type="transmembrane region" description="Helical" evidence="6">
    <location>
        <begin position="248"/>
        <end position="271"/>
    </location>
</feature>
<evidence type="ECO:0000256" key="6">
    <source>
        <dbReference type="SAM" id="Phobius"/>
    </source>
</evidence>
<keyword evidence="4 6" id="KW-0472">Membrane</keyword>
<feature type="transmembrane region" description="Helical" evidence="6">
    <location>
        <begin position="214"/>
        <end position="236"/>
    </location>
</feature>
<dbReference type="AlphaFoldDB" id="A0AA38YDE5"/>
<dbReference type="Gene3D" id="1.20.1250.20">
    <property type="entry name" value="MFS general substrate transporter like domains"/>
    <property type="match status" value="1"/>
</dbReference>
<reference evidence="8" key="1">
    <citation type="submission" date="2022-10" db="EMBL/GenBank/DDBJ databases">
        <title>Culturing micro-colonial fungi from biological soil crusts in the Mojave desert and describing Neophaeococcomyces mojavensis, and introducing the new genera and species Taxawa tesnikishii.</title>
        <authorList>
            <person name="Kurbessoian T."/>
            <person name="Stajich J.E."/>
        </authorList>
    </citation>
    <scope>NUCLEOTIDE SEQUENCE</scope>
    <source>
        <strain evidence="8">TK_35</strain>
    </source>
</reference>
<dbReference type="FunFam" id="1.20.1250.20:FF:000460">
    <property type="entry name" value="MFS multidrug transporter, putative"/>
    <property type="match status" value="1"/>
</dbReference>
<dbReference type="Proteomes" id="UP001172681">
    <property type="component" value="Unassembled WGS sequence"/>
</dbReference>
<dbReference type="Pfam" id="PF07690">
    <property type="entry name" value="MFS_1"/>
    <property type="match status" value="1"/>
</dbReference>
<feature type="transmembrane region" description="Helical" evidence="6">
    <location>
        <begin position="189"/>
        <end position="208"/>
    </location>
</feature>
<evidence type="ECO:0000256" key="3">
    <source>
        <dbReference type="ARBA" id="ARBA00022989"/>
    </source>
</evidence>
<evidence type="ECO:0000313" key="9">
    <source>
        <dbReference type="Proteomes" id="UP001172681"/>
    </source>
</evidence>
<accession>A0AA38YDE5</accession>
<evidence type="ECO:0000259" key="7">
    <source>
        <dbReference type="PROSITE" id="PS50850"/>
    </source>
</evidence>
<comment type="subcellular location">
    <subcellularLocation>
        <location evidence="1">Membrane</location>
        <topology evidence="1">Multi-pass membrane protein</topology>
    </subcellularLocation>
</comment>
<dbReference type="PANTHER" id="PTHR23502:SF33">
    <property type="entry name" value="MAJOR FACILITATOR SUPERFAMILY (MFS) PROFILE DOMAIN-CONTAINING PROTEIN-RELATED"/>
    <property type="match status" value="1"/>
</dbReference>
<dbReference type="GO" id="GO:0016020">
    <property type="term" value="C:membrane"/>
    <property type="evidence" value="ECO:0007669"/>
    <property type="project" value="UniProtKB-SubCell"/>
</dbReference>
<keyword evidence="2 6" id="KW-0812">Transmembrane</keyword>
<feature type="transmembrane region" description="Helical" evidence="6">
    <location>
        <begin position="460"/>
        <end position="481"/>
    </location>
</feature>
<dbReference type="GO" id="GO:0022857">
    <property type="term" value="F:transmembrane transporter activity"/>
    <property type="evidence" value="ECO:0007669"/>
    <property type="project" value="InterPro"/>
</dbReference>
<sequence length="563" mass="62094">MADPLANNEKNTRDSSRSDPSIDAEKGSEKPGRSDSSNESRRSDPAIQPLQFDANRDYETHELREEIPVLERIYSTRSEVSRIQNQPPELPLTDLDHGIVGWEGPDDPENPLNFAWRRKMLLLLLTSAMSFVSPLASSMFAPAAGFMAREFDVKQQTLLAFSVSVYVLGYAFGPLVLAPMSEICGRRIVLTCTNIFFVAWQIGCARAPNIGLLVFSRFMAGIGGSGCLTVGAGLIADMFPVAQRGMATSIWSAGPLFGPVVGPICGGFIAQQAGWRWVFWVLLIAGGVATVGIELLNKETYARVLIRWKTQRLAKELGRNDLISWYDRETGPVSPQHALRIGMLRPLQMLVKSPIVFVLSLYMSIAYGLMYLLFTTITEVFEGQYKWSPQMTGLAYLGLGIGFFIGAAIVALSSDRMVVRLMERNGGEFQPEMRMPLMIFFACFIPISFFWYGWAADKKVQWIVPIIGLAPFGFGMIGIFLPIQTYLIDCYPTYAASAVATLTATRSLVGAVLPLAGSPMYKSLTLGWGNSLLGFIALACIPIPLVLERFGKRIREKSTLKLG</sequence>
<evidence type="ECO:0000313" key="8">
    <source>
        <dbReference type="EMBL" id="KAJ9645397.1"/>
    </source>
</evidence>
<comment type="caution">
    <text evidence="8">The sequence shown here is derived from an EMBL/GenBank/DDBJ whole genome shotgun (WGS) entry which is preliminary data.</text>
</comment>
<feature type="region of interest" description="Disordered" evidence="5">
    <location>
        <begin position="1"/>
        <end position="58"/>
    </location>
</feature>
<dbReference type="CDD" id="cd17323">
    <property type="entry name" value="MFS_Tpo1_MDR_like"/>
    <property type="match status" value="1"/>
</dbReference>
<feature type="transmembrane region" description="Helical" evidence="6">
    <location>
        <begin position="355"/>
        <end position="374"/>
    </location>
</feature>
<dbReference type="InterPro" id="IPR011701">
    <property type="entry name" value="MFS"/>
</dbReference>
<dbReference type="PANTHER" id="PTHR23502">
    <property type="entry name" value="MAJOR FACILITATOR SUPERFAMILY"/>
    <property type="match status" value="1"/>
</dbReference>
<dbReference type="SUPFAM" id="SSF103473">
    <property type="entry name" value="MFS general substrate transporter"/>
    <property type="match status" value="1"/>
</dbReference>